<dbReference type="SUPFAM" id="SSF48576">
    <property type="entry name" value="Terpenoid synthases"/>
    <property type="match status" value="1"/>
</dbReference>
<dbReference type="AlphaFoldDB" id="A0AAV4H478"/>
<comment type="caution">
    <text evidence="7">The sequence shown here is derived from an EMBL/GenBank/DDBJ whole genome shotgun (WGS) entry which is preliminary data.</text>
</comment>
<evidence type="ECO:0000313" key="7">
    <source>
        <dbReference type="EMBL" id="GFR92131.1"/>
    </source>
</evidence>
<evidence type="ECO:0000256" key="6">
    <source>
        <dbReference type="RuleBase" id="RU004466"/>
    </source>
</evidence>
<dbReference type="PROSITE" id="PS00444">
    <property type="entry name" value="POLYPRENYL_SYNTHASE_2"/>
    <property type="match status" value="1"/>
</dbReference>
<dbReference type="CDD" id="cd00685">
    <property type="entry name" value="Trans_IPPS_HT"/>
    <property type="match status" value="1"/>
</dbReference>
<evidence type="ECO:0000256" key="5">
    <source>
        <dbReference type="ARBA" id="ARBA00023229"/>
    </source>
</evidence>
<keyword evidence="3" id="KW-0479">Metal-binding</keyword>
<dbReference type="Pfam" id="PF00348">
    <property type="entry name" value="polyprenyl_synt"/>
    <property type="match status" value="1"/>
</dbReference>
<reference evidence="7 8" key="1">
    <citation type="journal article" date="2021" name="Elife">
        <title>Chloroplast acquisition without the gene transfer in kleptoplastic sea slugs, Plakobranchus ocellatus.</title>
        <authorList>
            <person name="Maeda T."/>
            <person name="Takahashi S."/>
            <person name="Yoshida T."/>
            <person name="Shimamura S."/>
            <person name="Takaki Y."/>
            <person name="Nagai Y."/>
            <person name="Toyoda A."/>
            <person name="Suzuki Y."/>
            <person name="Arimoto A."/>
            <person name="Ishii H."/>
            <person name="Satoh N."/>
            <person name="Nishiyama T."/>
            <person name="Hasebe M."/>
            <person name="Maruyama T."/>
            <person name="Minagawa J."/>
            <person name="Obokata J."/>
            <person name="Shigenobu S."/>
        </authorList>
    </citation>
    <scope>NUCLEOTIDE SEQUENCE [LARGE SCALE GENOMIC DNA]</scope>
</reference>
<dbReference type="InterPro" id="IPR008949">
    <property type="entry name" value="Isoprenoid_synthase_dom_sf"/>
</dbReference>
<proteinExistence type="inferred from homology"/>
<name>A0AAV4H478_9GAST</name>
<dbReference type="Proteomes" id="UP000762676">
    <property type="component" value="Unassembled WGS sequence"/>
</dbReference>
<dbReference type="PANTHER" id="PTHR12001">
    <property type="entry name" value="GERANYLGERANYL PYROPHOSPHATE SYNTHASE"/>
    <property type="match status" value="1"/>
</dbReference>
<evidence type="ECO:0000256" key="3">
    <source>
        <dbReference type="ARBA" id="ARBA00022723"/>
    </source>
</evidence>
<dbReference type="FunFam" id="1.10.600.10:FF:000009">
    <property type="entry name" value="Geranylgeranyl pyrophosphate synthase"/>
    <property type="match status" value="1"/>
</dbReference>
<evidence type="ECO:0000256" key="4">
    <source>
        <dbReference type="ARBA" id="ARBA00022842"/>
    </source>
</evidence>
<dbReference type="GO" id="GO:0046872">
    <property type="term" value="F:metal ion binding"/>
    <property type="evidence" value="ECO:0007669"/>
    <property type="project" value="UniProtKB-KW"/>
</dbReference>
<dbReference type="SFLD" id="SFLDG01017">
    <property type="entry name" value="Polyprenyl_Transferase_Like"/>
    <property type="match status" value="1"/>
</dbReference>
<evidence type="ECO:0000313" key="8">
    <source>
        <dbReference type="Proteomes" id="UP000762676"/>
    </source>
</evidence>
<dbReference type="GO" id="GO:0008299">
    <property type="term" value="P:isoprenoid biosynthetic process"/>
    <property type="evidence" value="ECO:0007669"/>
    <property type="project" value="UniProtKB-KW"/>
</dbReference>
<keyword evidence="4" id="KW-0460">Magnesium</keyword>
<dbReference type="Gene3D" id="1.10.600.10">
    <property type="entry name" value="Farnesyl Diphosphate Synthase"/>
    <property type="match status" value="1"/>
</dbReference>
<accession>A0AAV4H478</accession>
<dbReference type="InterPro" id="IPR000092">
    <property type="entry name" value="Polyprenyl_synt"/>
</dbReference>
<dbReference type="GO" id="GO:0120531">
    <property type="term" value="F:prenyl diphosphate synthase activity"/>
    <property type="evidence" value="ECO:0007669"/>
    <property type="project" value="UniProtKB-ARBA"/>
</dbReference>
<dbReference type="PANTHER" id="PTHR12001:SF44">
    <property type="entry name" value="GERANYLGERANYL PYROPHOSPHATE SYNTHASE"/>
    <property type="match status" value="1"/>
</dbReference>
<dbReference type="EMBL" id="BMAT01012428">
    <property type="protein sequence ID" value="GFR92131.1"/>
    <property type="molecule type" value="Genomic_DNA"/>
</dbReference>
<gene>
    <name evidence="7" type="ORF">ElyMa_006193000</name>
</gene>
<keyword evidence="8" id="KW-1185">Reference proteome</keyword>
<dbReference type="PROSITE" id="PS00723">
    <property type="entry name" value="POLYPRENYL_SYNTHASE_1"/>
    <property type="match status" value="1"/>
</dbReference>
<evidence type="ECO:0000256" key="1">
    <source>
        <dbReference type="ARBA" id="ARBA00001946"/>
    </source>
</evidence>
<evidence type="ECO:0000256" key="2">
    <source>
        <dbReference type="ARBA" id="ARBA00006706"/>
    </source>
</evidence>
<keyword evidence="6" id="KW-0808">Transferase</keyword>
<organism evidence="7 8">
    <name type="scientific">Elysia marginata</name>
    <dbReference type="NCBI Taxonomy" id="1093978"/>
    <lineage>
        <taxon>Eukaryota</taxon>
        <taxon>Metazoa</taxon>
        <taxon>Spiralia</taxon>
        <taxon>Lophotrochozoa</taxon>
        <taxon>Mollusca</taxon>
        <taxon>Gastropoda</taxon>
        <taxon>Heterobranchia</taxon>
        <taxon>Euthyneura</taxon>
        <taxon>Panpulmonata</taxon>
        <taxon>Sacoglossa</taxon>
        <taxon>Placobranchoidea</taxon>
        <taxon>Plakobranchidae</taxon>
        <taxon>Elysia</taxon>
    </lineage>
</organism>
<dbReference type="SFLD" id="SFLDS00005">
    <property type="entry name" value="Isoprenoid_Synthase_Type_I"/>
    <property type="match status" value="1"/>
</dbReference>
<dbReference type="InterPro" id="IPR033749">
    <property type="entry name" value="Polyprenyl_synt_CS"/>
</dbReference>
<keyword evidence="5" id="KW-0414">Isoprene biosynthesis</keyword>
<protein>
    <submittedName>
        <fullName evidence="7">Geranylgeranyl pyrophosphate synthase-like</fullName>
    </submittedName>
</protein>
<sequence>MDSKPHLDSESQISNEDSKQEQILLAPYRYICQIPGKQVRSKLIAAFNLWLKIPDEKIKIISDVIQMLHNSSLMVDDIEDNSKLRRGIPVTHSIFGVPQTINTANYVYFLGLERLFTLGKLDETTKVFTKHLLELHRGQGMDIYWRDAVVCPTEEEYKLMVIRKTGGLFGLAVDLMQLFSENTSDFKHLLNLLGLYFQIRDDYANLYSTEYKANKSYCEDLTEGKFSFPVIHAIRVQPDDNQVLNIVRQRTTDNDIKKYCVECLEKFGSFEYTRQVLVDLENQLLTEIEKLGGNQFLASLVKELRKIYSQPQDNGDG</sequence>
<comment type="similarity">
    <text evidence="2 6">Belongs to the FPP/GGPP synthase family.</text>
</comment>
<comment type="cofactor">
    <cofactor evidence="1">
        <name>Mg(2+)</name>
        <dbReference type="ChEBI" id="CHEBI:18420"/>
    </cofactor>
</comment>